<dbReference type="AlphaFoldDB" id="H0G6J0"/>
<accession>H0G6J0</accession>
<name>H0G6J0_RHIML</name>
<organism evidence="1 2">
    <name type="scientific">Sinorhizobium meliloti CCNWSX0020</name>
    <dbReference type="NCBI Taxonomy" id="1107881"/>
    <lineage>
        <taxon>Bacteria</taxon>
        <taxon>Pseudomonadati</taxon>
        <taxon>Pseudomonadota</taxon>
        <taxon>Alphaproteobacteria</taxon>
        <taxon>Hyphomicrobiales</taxon>
        <taxon>Rhizobiaceae</taxon>
        <taxon>Sinorhizobium/Ensifer group</taxon>
        <taxon>Sinorhizobium</taxon>
    </lineage>
</organism>
<dbReference type="Proteomes" id="UP000004038">
    <property type="component" value="Unassembled WGS sequence"/>
</dbReference>
<evidence type="ECO:0000313" key="1">
    <source>
        <dbReference type="EMBL" id="EHK75101.1"/>
    </source>
</evidence>
<reference evidence="1 2" key="1">
    <citation type="journal article" date="2012" name="J. Bacteriol.">
        <title>Draft Genome Sequence of Sinorhizobium meliloti CCNWSX0020, a Nitrogen-Fixing Symbiont with Copper Tolerance Capability Isolated from Lead-Zinc Mine Tailings.</title>
        <authorList>
            <person name="Li Z."/>
            <person name="Ma Z."/>
            <person name="Hao X."/>
            <person name="Wei G."/>
        </authorList>
    </citation>
    <scope>NUCLEOTIDE SEQUENCE [LARGE SCALE GENOMIC DNA]</scope>
    <source>
        <strain evidence="1 2">CCNWSX0020</strain>
    </source>
</reference>
<sequence>MLTQIKGLHHVTSMAASTQENSDLFTKALGCAA</sequence>
<protein>
    <recommendedName>
        <fullName evidence="3">Dioxygenase</fullName>
    </recommendedName>
</protein>
<gene>
    <name evidence="1" type="ORF">SM0020_25561</name>
</gene>
<dbReference type="EMBL" id="AGVV01000068">
    <property type="protein sequence ID" value="EHK75101.1"/>
    <property type="molecule type" value="Genomic_DNA"/>
</dbReference>
<evidence type="ECO:0000313" key="2">
    <source>
        <dbReference type="Proteomes" id="UP000004038"/>
    </source>
</evidence>
<proteinExistence type="predicted"/>
<evidence type="ECO:0008006" key="3">
    <source>
        <dbReference type="Google" id="ProtNLM"/>
    </source>
</evidence>